<evidence type="ECO:0000313" key="6">
    <source>
        <dbReference type="EMBL" id="MFD1293070.1"/>
    </source>
</evidence>
<protein>
    <submittedName>
        <fullName evidence="6">Ferredoxin family protein</fullName>
    </submittedName>
</protein>
<evidence type="ECO:0000256" key="3">
    <source>
        <dbReference type="ARBA" id="ARBA00023004"/>
    </source>
</evidence>
<organism evidence="6 7">
    <name type="scientific">Lutibacter holmesii</name>
    <dbReference type="NCBI Taxonomy" id="1137985"/>
    <lineage>
        <taxon>Bacteria</taxon>
        <taxon>Pseudomonadati</taxon>
        <taxon>Bacteroidota</taxon>
        <taxon>Flavobacteriia</taxon>
        <taxon>Flavobacteriales</taxon>
        <taxon>Flavobacteriaceae</taxon>
        <taxon>Lutibacter</taxon>
    </lineage>
</organism>
<dbReference type="Pfam" id="PF12838">
    <property type="entry name" value="Fer4_7"/>
    <property type="match status" value="1"/>
</dbReference>
<evidence type="ECO:0000256" key="4">
    <source>
        <dbReference type="ARBA" id="ARBA00023014"/>
    </source>
</evidence>
<reference evidence="7" key="1">
    <citation type="journal article" date="2019" name="Int. J. Syst. Evol. Microbiol.">
        <title>The Global Catalogue of Microorganisms (GCM) 10K type strain sequencing project: providing services to taxonomists for standard genome sequencing and annotation.</title>
        <authorList>
            <consortium name="The Broad Institute Genomics Platform"/>
            <consortium name="The Broad Institute Genome Sequencing Center for Infectious Disease"/>
            <person name="Wu L."/>
            <person name="Ma J."/>
        </authorList>
    </citation>
    <scope>NUCLEOTIDE SEQUENCE [LARGE SCALE GENOMIC DNA]</scope>
    <source>
        <strain evidence="7">CCUG 62221</strain>
    </source>
</reference>
<keyword evidence="1" id="KW-0004">4Fe-4S</keyword>
<evidence type="ECO:0000256" key="2">
    <source>
        <dbReference type="ARBA" id="ARBA00022723"/>
    </source>
</evidence>
<dbReference type="InterPro" id="IPR017896">
    <property type="entry name" value="4Fe4S_Fe-S-bd"/>
</dbReference>
<dbReference type="PANTHER" id="PTHR43687:SF1">
    <property type="entry name" value="FERREDOXIN III"/>
    <property type="match status" value="1"/>
</dbReference>
<keyword evidence="2" id="KW-0479">Metal-binding</keyword>
<dbReference type="RefSeq" id="WP_386808062.1">
    <property type="nucleotide sequence ID" value="NZ_JBHTMV010000003.1"/>
</dbReference>
<sequence length="80" mass="8946">MNYNSKEKVMAIENINGCIGCEECIKSCPTDVIRLNPDSKKAEILYPEDCQICHLCRLYCPVDAITITPNKSIPVIVSWG</sequence>
<comment type="caution">
    <text evidence="6">The sequence shown here is derived from an EMBL/GenBank/DDBJ whole genome shotgun (WGS) entry which is preliminary data.</text>
</comment>
<gene>
    <name evidence="6" type="ORF">ACFQ5N_04390</name>
</gene>
<dbReference type="InterPro" id="IPR050572">
    <property type="entry name" value="Fe-S_Ferredoxin"/>
</dbReference>
<accession>A0ABW3WLY2</accession>
<feature type="domain" description="4Fe-4S ferredoxin-type" evidence="5">
    <location>
        <begin position="40"/>
        <end position="70"/>
    </location>
</feature>
<name>A0ABW3WLY2_9FLAO</name>
<evidence type="ECO:0000256" key="1">
    <source>
        <dbReference type="ARBA" id="ARBA00022485"/>
    </source>
</evidence>
<proteinExistence type="predicted"/>
<dbReference type="SUPFAM" id="SSF54862">
    <property type="entry name" value="4Fe-4S ferredoxins"/>
    <property type="match status" value="1"/>
</dbReference>
<dbReference type="Proteomes" id="UP001597241">
    <property type="component" value="Unassembled WGS sequence"/>
</dbReference>
<keyword evidence="3" id="KW-0408">Iron</keyword>
<dbReference type="PANTHER" id="PTHR43687">
    <property type="entry name" value="ADENYLYLSULFATE REDUCTASE, BETA SUBUNIT"/>
    <property type="match status" value="1"/>
</dbReference>
<evidence type="ECO:0000259" key="5">
    <source>
        <dbReference type="PROSITE" id="PS51379"/>
    </source>
</evidence>
<keyword evidence="4" id="KW-0411">Iron-sulfur</keyword>
<keyword evidence="7" id="KW-1185">Reference proteome</keyword>
<feature type="domain" description="4Fe-4S ferredoxin-type" evidence="5">
    <location>
        <begin position="8"/>
        <end position="38"/>
    </location>
</feature>
<dbReference type="Gene3D" id="3.30.70.20">
    <property type="match status" value="1"/>
</dbReference>
<evidence type="ECO:0000313" key="7">
    <source>
        <dbReference type="Proteomes" id="UP001597241"/>
    </source>
</evidence>
<dbReference type="EMBL" id="JBHTMV010000003">
    <property type="protein sequence ID" value="MFD1293070.1"/>
    <property type="molecule type" value="Genomic_DNA"/>
</dbReference>
<dbReference type="PROSITE" id="PS00198">
    <property type="entry name" value="4FE4S_FER_1"/>
    <property type="match status" value="2"/>
</dbReference>
<dbReference type="InterPro" id="IPR017900">
    <property type="entry name" value="4Fe4S_Fe_S_CS"/>
</dbReference>
<dbReference type="PROSITE" id="PS51379">
    <property type="entry name" value="4FE4S_FER_2"/>
    <property type="match status" value="2"/>
</dbReference>